<feature type="region of interest" description="Disordered" evidence="17">
    <location>
        <begin position="619"/>
        <end position="641"/>
    </location>
</feature>
<reference evidence="19" key="1">
    <citation type="journal article" date="2020" name="Nat. Ecol. Evol.">
        <title>Deeply conserved synteny resolves early events in vertebrate evolution.</title>
        <authorList>
            <person name="Simakov O."/>
            <person name="Marletaz F."/>
            <person name="Yue J.X."/>
            <person name="O'Connell B."/>
            <person name="Jenkins J."/>
            <person name="Brandt A."/>
            <person name="Calef R."/>
            <person name="Tung C.H."/>
            <person name="Huang T.K."/>
            <person name="Schmutz J."/>
            <person name="Satoh N."/>
            <person name="Yu J.K."/>
            <person name="Putnam N.H."/>
            <person name="Green R.E."/>
            <person name="Rokhsar D.S."/>
        </authorList>
    </citation>
    <scope>NUCLEOTIDE SEQUENCE [LARGE SCALE GENOMIC DNA]</scope>
    <source>
        <strain evidence="19">S238N-H82</strain>
    </source>
</reference>
<dbReference type="PANTHER" id="PTHR23240:SF26">
    <property type="entry name" value="5' EXONUCLEASE APOLLO"/>
    <property type="match status" value="1"/>
</dbReference>
<keyword evidence="19" id="KW-1185">Reference proteome</keyword>
<dbReference type="GeneID" id="118415981"/>
<dbReference type="SUPFAM" id="SSF56281">
    <property type="entry name" value="Metallo-hydrolase/oxidoreductase"/>
    <property type="match status" value="1"/>
</dbReference>
<evidence type="ECO:0000256" key="15">
    <source>
        <dbReference type="ARBA" id="ARBA00041693"/>
    </source>
</evidence>
<evidence type="ECO:0000256" key="13">
    <source>
        <dbReference type="ARBA" id="ARBA00023242"/>
    </source>
</evidence>
<comment type="similarity">
    <text evidence="4">Belongs to the DNA repair metallo-beta-lactamase (DRMBL) family.</text>
</comment>
<dbReference type="GO" id="GO:0005634">
    <property type="term" value="C:nucleus"/>
    <property type="evidence" value="ECO:0000318"/>
    <property type="project" value="GO_Central"/>
</dbReference>
<name>A0A9J7L6E3_BRAFL</name>
<protein>
    <recommendedName>
        <fullName evidence="14">5' exonuclease Apollo</fullName>
        <ecNumber evidence="5">3.5.2.6</ecNumber>
    </recommendedName>
    <alternativeName>
        <fullName evidence="15">DNA cross-link repair 1B protein</fullName>
    </alternativeName>
    <alternativeName>
        <fullName evidence="16">SNM1 homolog B</fullName>
    </alternativeName>
</protein>
<evidence type="ECO:0000256" key="7">
    <source>
        <dbReference type="ARBA" id="ARBA00022722"/>
    </source>
</evidence>
<evidence type="ECO:0000256" key="9">
    <source>
        <dbReference type="ARBA" id="ARBA00022801"/>
    </source>
</evidence>
<dbReference type="GO" id="GO:0000781">
    <property type="term" value="C:chromosome, telomeric region"/>
    <property type="evidence" value="ECO:0000318"/>
    <property type="project" value="GO_Central"/>
</dbReference>
<feature type="region of interest" description="Disordered" evidence="17">
    <location>
        <begin position="673"/>
        <end position="699"/>
    </location>
</feature>
<feature type="compositionally biased region" description="Polar residues" evidence="17">
    <location>
        <begin position="511"/>
        <end position="526"/>
    </location>
</feature>
<evidence type="ECO:0000256" key="4">
    <source>
        <dbReference type="ARBA" id="ARBA00010304"/>
    </source>
</evidence>
<dbReference type="GO" id="GO:0035312">
    <property type="term" value="F:5'-3' DNA exonuclease activity"/>
    <property type="evidence" value="ECO:0000318"/>
    <property type="project" value="GO_Central"/>
</dbReference>
<evidence type="ECO:0000256" key="10">
    <source>
        <dbReference type="ARBA" id="ARBA00022839"/>
    </source>
</evidence>
<keyword evidence="9" id="KW-0378">Hydrolase</keyword>
<dbReference type="Gene3D" id="3.40.50.12650">
    <property type="match status" value="1"/>
</dbReference>
<feature type="region of interest" description="Disordered" evidence="17">
    <location>
        <begin position="719"/>
        <end position="742"/>
    </location>
</feature>
<evidence type="ECO:0000256" key="8">
    <source>
        <dbReference type="ARBA" id="ARBA00022763"/>
    </source>
</evidence>
<evidence type="ECO:0000256" key="14">
    <source>
        <dbReference type="ARBA" id="ARBA00039555"/>
    </source>
</evidence>
<dbReference type="SMART" id="SM00849">
    <property type="entry name" value="Lactamase_B"/>
    <property type="match status" value="1"/>
</dbReference>
<comment type="subcellular location">
    <subcellularLocation>
        <location evidence="3">Chromosome</location>
        <location evidence="3">Telomere</location>
    </subcellularLocation>
    <subcellularLocation>
        <location evidence="2">Nucleus</location>
    </subcellularLocation>
</comment>
<dbReference type="EC" id="3.5.2.6" evidence="5"/>
<evidence type="ECO:0000256" key="3">
    <source>
        <dbReference type="ARBA" id="ARBA00004574"/>
    </source>
</evidence>
<feature type="compositionally biased region" description="Polar residues" evidence="17">
    <location>
        <begin position="586"/>
        <end position="599"/>
    </location>
</feature>
<evidence type="ECO:0000256" key="12">
    <source>
        <dbReference type="ARBA" id="ARBA00023204"/>
    </source>
</evidence>
<gene>
    <name evidence="20" type="primary">LOC118415981</name>
</gene>
<keyword evidence="11" id="KW-0779">Telomere</keyword>
<feature type="region of interest" description="Disordered" evidence="17">
    <location>
        <begin position="579"/>
        <end position="600"/>
    </location>
</feature>
<feature type="region of interest" description="Disordered" evidence="17">
    <location>
        <begin position="511"/>
        <end position="540"/>
    </location>
</feature>
<feature type="compositionally biased region" description="Basic residues" evidence="17">
    <location>
        <begin position="728"/>
        <end position="738"/>
    </location>
</feature>
<dbReference type="Gene3D" id="3.60.15.10">
    <property type="entry name" value="Ribonuclease Z/Hydroxyacylglutathione hydrolase-like"/>
    <property type="match status" value="1"/>
</dbReference>
<dbReference type="PANTHER" id="PTHR23240">
    <property type="entry name" value="DNA CROSS-LINK REPAIR PROTEIN PSO2/SNM1-RELATED"/>
    <property type="match status" value="1"/>
</dbReference>
<keyword evidence="6" id="KW-0158">Chromosome</keyword>
<evidence type="ECO:0000259" key="18">
    <source>
        <dbReference type="SMART" id="SM00849"/>
    </source>
</evidence>
<evidence type="ECO:0000256" key="16">
    <source>
        <dbReference type="ARBA" id="ARBA00042738"/>
    </source>
</evidence>
<dbReference type="Pfam" id="PF07522">
    <property type="entry name" value="DRMBL"/>
    <property type="match status" value="1"/>
</dbReference>
<feature type="domain" description="Metallo-beta-lactamase" evidence="18">
    <location>
        <begin position="1"/>
        <end position="172"/>
    </location>
</feature>
<evidence type="ECO:0000313" key="20">
    <source>
        <dbReference type="RefSeq" id="XP_035676872.1"/>
    </source>
</evidence>
<dbReference type="RefSeq" id="XP_035676872.1">
    <property type="nucleotide sequence ID" value="XM_035820979.1"/>
</dbReference>
<evidence type="ECO:0000256" key="6">
    <source>
        <dbReference type="ARBA" id="ARBA00022454"/>
    </source>
</evidence>
<dbReference type="OrthoDB" id="262529at2759"/>
<dbReference type="InterPro" id="IPR001279">
    <property type="entry name" value="Metallo-B-lactamas"/>
</dbReference>
<keyword evidence="13" id="KW-0539">Nucleus</keyword>
<organism evidence="19 20">
    <name type="scientific">Branchiostoma floridae</name>
    <name type="common">Florida lancelet</name>
    <name type="synonym">Amphioxus</name>
    <dbReference type="NCBI Taxonomy" id="7739"/>
    <lineage>
        <taxon>Eukaryota</taxon>
        <taxon>Metazoa</taxon>
        <taxon>Chordata</taxon>
        <taxon>Cephalochordata</taxon>
        <taxon>Leptocardii</taxon>
        <taxon>Amphioxiformes</taxon>
        <taxon>Branchiostomatidae</taxon>
        <taxon>Branchiostoma</taxon>
    </lineage>
</organism>
<dbReference type="GO" id="GO:0036297">
    <property type="term" value="P:interstrand cross-link repair"/>
    <property type="evidence" value="ECO:0000318"/>
    <property type="project" value="GO_Central"/>
</dbReference>
<dbReference type="GO" id="GO:0008800">
    <property type="term" value="F:beta-lactamase activity"/>
    <property type="evidence" value="ECO:0007669"/>
    <property type="project" value="UniProtKB-EC"/>
</dbReference>
<dbReference type="AlphaFoldDB" id="A0A9J7L6E3"/>
<dbReference type="InterPro" id="IPR011084">
    <property type="entry name" value="DRMBL"/>
</dbReference>
<dbReference type="GO" id="GO:0006303">
    <property type="term" value="P:double-strand break repair via nonhomologous end joining"/>
    <property type="evidence" value="ECO:0000318"/>
    <property type="project" value="GO_Central"/>
</dbReference>
<evidence type="ECO:0000256" key="11">
    <source>
        <dbReference type="ARBA" id="ARBA00022895"/>
    </source>
</evidence>
<dbReference type="FunFam" id="3.40.50.12650:FF:000003">
    <property type="entry name" value="DNA cross-link repair 1B"/>
    <property type="match status" value="1"/>
</dbReference>
<dbReference type="GO" id="GO:0003684">
    <property type="term" value="F:damaged DNA binding"/>
    <property type="evidence" value="ECO:0000318"/>
    <property type="project" value="GO_Central"/>
</dbReference>
<proteinExistence type="inferred from homology"/>
<sequence>MNGCLIPHTPFAVDFWKSRQSDHTRLFFLTHMHADHTSGLSPSWKHPIYCSEITAKLLIHKFDIAPALVHTLEVGESRMLPLDETGQETMTVTVFDANHCPGAVMFLFQGYFGSIFYTGDFRYSPEMFDHEVLANRPSIDVLYLDNTYCSPECKFPSRAQATQMIKDIISRHPEHDIVLGMTMLGKEDMLVELAKTFQTWVVVTPQRLETLKLLELPNVFTTDPEAGRIRVALKYQITRKNMERWNQERPTIAILPSALYTGLDGKPYANQPDVHIVPYSDHSSNGELHDFVSRLKPRSIIPVVKGTSRGVFGTSLQGRADMHCFDNYLNPSAKKTFQIPESVRKFMFHGSHSSIVDVFADTAYERKGKSSRHCVPAAKGRPMGVVFIDSPQSTPEKIKCQQTVGPENERVEVCVETNGKTLKTTSLSSECTKQAERCTKETIPSDDAGSQVKSRKRKLPPSIAIPAQAFAYHTGQKRDCDNGLVGSSPKRIHCQFEKNSDLFFKGKERTLNGSTGLAPLTQQQTEEVPRGQDENSPPVLYVYDFSTDNTLNKSTDPSDKVPSESDNGQALNVFKTLITPPKDMDSSMTSAKASTQSAKKGQLTLDAFFQRRTAESKLIGHSLKDNSPNQMQSEEHDWESKGLLSKKLDSYSNGKEPQVHTCQFNQTYMQEPACSDSRKSAGQSKDNTESHSAALVRNGSSVSNDQDVVCLSDSDSSVQSKIVAPKKERPRQKSQTKSRKSEEFGIDVDVGVGCRRSNKQAMVDEEHTEFVENEIIESLLLGEKADMCSPVQKKGKIVLLKSVVSLKCKQVRKRRSNVHN</sequence>
<keyword evidence="8" id="KW-0227">DNA damage</keyword>
<keyword evidence="12" id="KW-0234">DNA repair</keyword>
<dbReference type="CDD" id="cd16273">
    <property type="entry name" value="SNM1A-1C-like_MBL-fold"/>
    <property type="match status" value="1"/>
</dbReference>
<keyword evidence="10" id="KW-0269">Exonuclease</keyword>
<dbReference type="Proteomes" id="UP000001554">
    <property type="component" value="Chromosome 5"/>
</dbReference>
<evidence type="ECO:0000256" key="5">
    <source>
        <dbReference type="ARBA" id="ARBA00012865"/>
    </source>
</evidence>
<dbReference type="Pfam" id="PF12706">
    <property type="entry name" value="Lactamase_B_2"/>
    <property type="match status" value="1"/>
</dbReference>
<dbReference type="GO" id="GO:0000723">
    <property type="term" value="P:telomere maintenance"/>
    <property type="evidence" value="ECO:0000318"/>
    <property type="project" value="GO_Central"/>
</dbReference>
<accession>A0A9J7L6E3</accession>
<feature type="region of interest" description="Disordered" evidence="17">
    <location>
        <begin position="440"/>
        <end position="459"/>
    </location>
</feature>
<evidence type="ECO:0000256" key="1">
    <source>
        <dbReference type="ARBA" id="ARBA00001526"/>
    </source>
</evidence>
<dbReference type="InterPro" id="IPR036866">
    <property type="entry name" value="RibonucZ/Hydroxyglut_hydro"/>
</dbReference>
<dbReference type="KEGG" id="bfo:118415981"/>
<reference evidence="20" key="2">
    <citation type="submission" date="2025-08" db="UniProtKB">
        <authorList>
            <consortium name="RefSeq"/>
        </authorList>
    </citation>
    <scope>IDENTIFICATION</scope>
    <source>
        <strain evidence="20">S238N-H82</strain>
        <tissue evidence="20">Testes</tissue>
    </source>
</reference>
<evidence type="ECO:0000256" key="17">
    <source>
        <dbReference type="SAM" id="MobiDB-lite"/>
    </source>
</evidence>
<keyword evidence="7" id="KW-0540">Nuclease</keyword>
<comment type="catalytic activity">
    <reaction evidence="1">
        <text>a beta-lactam + H2O = a substituted beta-amino acid</text>
        <dbReference type="Rhea" id="RHEA:20401"/>
        <dbReference type="ChEBI" id="CHEBI:15377"/>
        <dbReference type="ChEBI" id="CHEBI:35627"/>
        <dbReference type="ChEBI" id="CHEBI:140347"/>
        <dbReference type="EC" id="3.5.2.6"/>
    </reaction>
</comment>
<evidence type="ECO:0000313" key="19">
    <source>
        <dbReference type="Proteomes" id="UP000001554"/>
    </source>
</evidence>
<evidence type="ECO:0000256" key="2">
    <source>
        <dbReference type="ARBA" id="ARBA00004123"/>
    </source>
</evidence>